<sequence>MKKIIYTIFAVCAAAIVSGCQKDTVEINSPMVGEWHLDSWLSEEQEDFDVYLSFAKDGTFEMFTDERSSHFVKFTGTYTVSGDVVSGVYSDGLQWGASYTFSFSDGNNVMTFVSNTPNEETAVYRREAIPEDVRATPSVKSSEYSAPRFL</sequence>
<dbReference type="AlphaFoldDB" id="A0A9D9EC99"/>
<reference evidence="2" key="2">
    <citation type="journal article" date="2021" name="PeerJ">
        <title>Extensive microbial diversity within the chicken gut microbiome revealed by metagenomics and culture.</title>
        <authorList>
            <person name="Gilroy R."/>
            <person name="Ravi A."/>
            <person name="Getino M."/>
            <person name="Pursley I."/>
            <person name="Horton D.L."/>
            <person name="Alikhan N.F."/>
            <person name="Baker D."/>
            <person name="Gharbi K."/>
            <person name="Hall N."/>
            <person name="Watson M."/>
            <person name="Adriaenssens E.M."/>
            <person name="Foster-Nyarko E."/>
            <person name="Jarju S."/>
            <person name="Secka A."/>
            <person name="Antonio M."/>
            <person name="Oren A."/>
            <person name="Chaudhuri R.R."/>
            <person name="La Ragione R."/>
            <person name="Hildebrand F."/>
            <person name="Pallen M.J."/>
        </authorList>
    </citation>
    <scope>NUCLEOTIDE SEQUENCE</scope>
    <source>
        <strain evidence="2">D5-748</strain>
    </source>
</reference>
<proteinExistence type="predicted"/>
<protein>
    <submittedName>
        <fullName evidence="2">Lipocalin family protein</fullName>
    </submittedName>
</protein>
<dbReference type="EMBL" id="JADIMO010000066">
    <property type="protein sequence ID" value="MBO8445129.1"/>
    <property type="molecule type" value="Genomic_DNA"/>
</dbReference>
<reference evidence="2" key="1">
    <citation type="submission" date="2020-10" db="EMBL/GenBank/DDBJ databases">
        <authorList>
            <person name="Gilroy R."/>
        </authorList>
    </citation>
    <scope>NUCLEOTIDE SEQUENCE</scope>
    <source>
        <strain evidence="2">D5-748</strain>
    </source>
</reference>
<comment type="caution">
    <text evidence="2">The sequence shown here is derived from an EMBL/GenBank/DDBJ whole genome shotgun (WGS) entry which is preliminary data.</text>
</comment>
<dbReference type="Proteomes" id="UP000823619">
    <property type="component" value="Unassembled WGS sequence"/>
</dbReference>
<gene>
    <name evidence="2" type="ORF">IAC23_05475</name>
</gene>
<dbReference type="InterPro" id="IPR024311">
    <property type="entry name" value="Lipocalin-like"/>
</dbReference>
<dbReference type="Pfam" id="PF13648">
    <property type="entry name" value="Lipocalin_4"/>
    <property type="match status" value="1"/>
</dbReference>
<dbReference type="PROSITE" id="PS51257">
    <property type="entry name" value="PROKAR_LIPOPROTEIN"/>
    <property type="match status" value="1"/>
</dbReference>
<evidence type="ECO:0000313" key="2">
    <source>
        <dbReference type="EMBL" id="MBO8445129.1"/>
    </source>
</evidence>
<name>A0A9D9EC99_9BACT</name>
<feature type="domain" description="Lipocalin-like" evidence="1">
    <location>
        <begin position="31"/>
        <end position="106"/>
    </location>
</feature>
<evidence type="ECO:0000313" key="3">
    <source>
        <dbReference type="Proteomes" id="UP000823619"/>
    </source>
</evidence>
<accession>A0A9D9EC99</accession>
<evidence type="ECO:0000259" key="1">
    <source>
        <dbReference type="Pfam" id="PF13648"/>
    </source>
</evidence>
<organism evidence="2 3">
    <name type="scientific">Candidatus Cryptobacteroides merdavium</name>
    <dbReference type="NCBI Taxonomy" id="2840769"/>
    <lineage>
        <taxon>Bacteria</taxon>
        <taxon>Pseudomonadati</taxon>
        <taxon>Bacteroidota</taxon>
        <taxon>Bacteroidia</taxon>
        <taxon>Bacteroidales</taxon>
        <taxon>Candidatus Cryptobacteroides</taxon>
    </lineage>
</organism>